<dbReference type="RefSeq" id="WP_140036130.1">
    <property type="nucleotide sequence ID" value="NZ_CP041040.1"/>
</dbReference>
<gene>
    <name evidence="3" type="ORF">FIV50_03025</name>
</gene>
<evidence type="ECO:0000313" key="3">
    <source>
        <dbReference type="EMBL" id="QDE33847.1"/>
    </source>
</evidence>
<evidence type="ECO:0000256" key="2">
    <source>
        <dbReference type="SAM" id="Phobius"/>
    </source>
</evidence>
<keyword evidence="2" id="KW-0812">Transmembrane</keyword>
<dbReference type="Proteomes" id="UP000316125">
    <property type="component" value="Chromosome"/>
</dbReference>
<keyword evidence="2" id="KW-0472">Membrane</keyword>
<dbReference type="OrthoDB" id="2182676at2"/>
<dbReference type="InterPro" id="IPR006938">
    <property type="entry name" value="DUF624"/>
</dbReference>
<feature type="transmembrane region" description="Helical" evidence="2">
    <location>
        <begin position="20"/>
        <end position="47"/>
    </location>
</feature>
<name>A0A4Y5YM45_9MICO</name>
<dbReference type="EMBL" id="CP041040">
    <property type="protein sequence ID" value="QDE33847.1"/>
    <property type="molecule type" value="Genomic_DNA"/>
</dbReference>
<proteinExistence type="predicted"/>
<organism evidence="3 4">
    <name type="scientific">Microbacterium foliorum</name>
    <dbReference type="NCBI Taxonomy" id="104336"/>
    <lineage>
        <taxon>Bacteria</taxon>
        <taxon>Bacillati</taxon>
        <taxon>Actinomycetota</taxon>
        <taxon>Actinomycetes</taxon>
        <taxon>Micrococcales</taxon>
        <taxon>Microbacteriaceae</taxon>
        <taxon>Microbacterium</taxon>
    </lineage>
</organism>
<accession>A0A4Y5YM45</accession>
<feature type="transmembrane region" description="Helical" evidence="2">
    <location>
        <begin position="103"/>
        <end position="126"/>
    </location>
</feature>
<dbReference type="Pfam" id="PF04854">
    <property type="entry name" value="DUF624"/>
    <property type="match status" value="1"/>
</dbReference>
<evidence type="ECO:0000256" key="1">
    <source>
        <dbReference type="SAM" id="MobiDB-lite"/>
    </source>
</evidence>
<reference evidence="3 4" key="1">
    <citation type="submission" date="2019-06" db="EMBL/GenBank/DDBJ databases">
        <title>Complete genome of Microbacterium foliorum M2.</title>
        <authorList>
            <person name="Cao G."/>
        </authorList>
    </citation>
    <scope>NUCLEOTIDE SEQUENCE [LARGE SCALE GENOMIC DNA]</scope>
    <source>
        <strain evidence="3 4">M2</strain>
    </source>
</reference>
<sequence>MFSYEAFMRLNLFLRAVYRVAYLNLLWVAATALGLVVFGIGPASYAVAAYIDGWFRRGETPPVTAAFIGHLRARYWPATAMGGILLAATAIVVTNIFTGSSWLLQFVNVVALVAIGIISAYVFPVMAATDIRGIHRQIVAALLIGLGSLHWTIVATAAVVAVVWLLATCALPILVLFGVGIPAAAVGAVTRTVFGTLTAEETPTSPPTPRETSPALLHLARGRSQ</sequence>
<protein>
    <submittedName>
        <fullName evidence="3">DUF624 domain-containing protein</fullName>
    </submittedName>
</protein>
<feature type="region of interest" description="Disordered" evidence="1">
    <location>
        <begin position="199"/>
        <end position="225"/>
    </location>
</feature>
<feature type="transmembrane region" description="Helical" evidence="2">
    <location>
        <begin position="75"/>
        <end position="97"/>
    </location>
</feature>
<feature type="transmembrane region" description="Helical" evidence="2">
    <location>
        <begin position="173"/>
        <end position="194"/>
    </location>
</feature>
<feature type="transmembrane region" description="Helical" evidence="2">
    <location>
        <begin position="138"/>
        <end position="167"/>
    </location>
</feature>
<evidence type="ECO:0000313" key="4">
    <source>
        <dbReference type="Proteomes" id="UP000316125"/>
    </source>
</evidence>
<keyword evidence="2" id="KW-1133">Transmembrane helix</keyword>
<dbReference type="AlphaFoldDB" id="A0A4Y5YM45"/>